<name>A0A1L6J7V2_9SPHN</name>
<evidence type="ECO:0000313" key="2">
    <source>
        <dbReference type="Proteomes" id="UP000185161"/>
    </source>
</evidence>
<sequence length="62" mass="7290">MRVSERIIFVCEGCGTPGVTREAWAAWDVDTQAWVLAEMFDYAFCHRCHRRTQLEQRKLEGE</sequence>
<dbReference type="AlphaFoldDB" id="A0A1L6J7V2"/>
<dbReference type="KEGG" id="skr:BRX40_05445"/>
<keyword evidence="2" id="KW-1185">Reference proteome</keyword>
<dbReference type="Proteomes" id="UP000185161">
    <property type="component" value="Chromosome"/>
</dbReference>
<organism evidence="1 2">
    <name type="scientific">Sphingomonas koreensis</name>
    <dbReference type="NCBI Taxonomy" id="93064"/>
    <lineage>
        <taxon>Bacteria</taxon>
        <taxon>Pseudomonadati</taxon>
        <taxon>Pseudomonadota</taxon>
        <taxon>Alphaproteobacteria</taxon>
        <taxon>Sphingomonadales</taxon>
        <taxon>Sphingomonadaceae</taxon>
        <taxon>Sphingomonas</taxon>
    </lineage>
</organism>
<evidence type="ECO:0000313" key="1">
    <source>
        <dbReference type="EMBL" id="APR51954.1"/>
    </source>
</evidence>
<proteinExistence type="predicted"/>
<protein>
    <submittedName>
        <fullName evidence="1">Uncharacterized protein</fullName>
    </submittedName>
</protein>
<accession>A0A1L6J7V2</accession>
<dbReference type="EMBL" id="CP018820">
    <property type="protein sequence ID" value="APR51954.1"/>
    <property type="molecule type" value="Genomic_DNA"/>
</dbReference>
<reference evidence="2" key="1">
    <citation type="submission" date="2016-12" db="EMBL/GenBank/DDBJ databases">
        <title>Whole genome sequencing of Sphingomonas sp. ABOJV.</title>
        <authorList>
            <person name="Conlan S."/>
            <person name="Thomas P.J."/>
            <person name="Mullikin J."/>
            <person name="Palmore T.N."/>
            <person name="Frank K.M."/>
            <person name="Segre J.A."/>
        </authorList>
    </citation>
    <scope>NUCLEOTIDE SEQUENCE [LARGE SCALE GENOMIC DNA]</scope>
    <source>
        <strain evidence="2">ABOJV</strain>
    </source>
</reference>
<gene>
    <name evidence="1" type="ORF">BRX40_05445</name>
</gene>